<evidence type="ECO:0000313" key="3">
    <source>
        <dbReference type="Proteomes" id="UP000706891"/>
    </source>
</evidence>
<evidence type="ECO:0000256" key="1">
    <source>
        <dbReference type="SAM" id="Phobius"/>
    </source>
</evidence>
<protein>
    <submittedName>
        <fullName evidence="2">Uncharacterized protein</fullName>
    </submittedName>
</protein>
<evidence type="ECO:0000313" key="2">
    <source>
        <dbReference type="EMBL" id="MBM6672921.1"/>
    </source>
</evidence>
<proteinExistence type="predicted"/>
<dbReference type="EMBL" id="JACJJG010000008">
    <property type="protein sequence ID" value="MBM6672921.1"/>
    <property type="molecule type" value="Genomic_DNA"/>
</dbReference>
<sequence length="94" mass="10353">MKVVTTKAELEKSLKQKEKSIIVKGYLAVIMKKIIKTSIIISVAFVVVILTAIFFMGWSSAIGFTIRFAVHIVATLALLVGVIFISRAMRKGIL</sequence>
<gene>
    <name evidence="2" type="ORF">H6A34_03400</name>
</gene>
<organism evidence="2 3">
    <name type="scientific">Marseilla massiliensis</name>
    <dbReference type="NCBI Taxonomy" id="1841864"/>
    <lineage>
        <taxon>Bacteria</taxon>
        <taxon>Pseudomonadati</taxon>
        <taxon>Bacteroidota</taxon>
        <taxon>Bacteroidia</taxon>
        <taxon>Bacteroidales</taxon>
        <taxon>Prevotellaceae</taxon>
        <taxon>Marseilla</taxon>
    </lineage>
</organism>
<dbReference type="Proteomes" id="UP000706891">
    <property type="component" value="Unassembled WGS sequence"/>
</dbReference>
<keyword evidence="3" id="KW-1185">Reference proteome</keyword>
<comment type="caution">
    <text evidence="2">The sequence shown here is derived from an EMBL/GenBank/DDBJ whole genome shotgun (WGS) entry which is preliminary data.</text>
</comment>
<name>A0A938WSG6_9BACT</name>
<keyword evidence="1" id="KW-1133">Transmembrane helix</keyword>
<feature type="transmembrane region" description="Helical" evidence="1">
    <location>
        <begin position="64"/>
        <end position="85"/>
    </location>
</feature>
<accession>A0A938WSG6</accession>
<reference evidence="2" key="2">
    <citation type="journal article" date="2021" name="Sci. Rep.">
        <title>The distribution of antibiotic resistance genes in chicken gut microbiota commensals.</title>
        <authorList>
            <person name="Juricova H."/>
            <person name="Matiasovicova J."/>
            <person name="Kubasova T."/>
            <person name="Cejkova D."/>
            <person name="Rychlik I."/>
        </authorList>
    </citation>
    <scope>NUCLEOTIDE SEQUENCE</scope>
    <source>
        <strain evidence="2">An824</strain>
    </source>
</reference>
<reference evidence="2" key="1">
    <citation type="submission" date="2020-08" db="EMBL/GenBank/DDBJ databases">
        <authorList>
            <person name="Cejkova D."/>
            <person name="Kubasova T."/>
            <person name="Jahodarova E."/>
            <person name="Rychlik I."/>
        </authorList>
    </citation>
    <scope>NUCLEOTIDE SEQUENCE</scope>
    <source>
        <strain evidence="2">An824</strain>
    </source>
</reference>
<feature type="transmembrane region" description="Helical" evidence="1">
    <location>
        <begin position="39"/>
        <end position="58"/>
    </location>
</feature>
<dbReference type="AlphaFoldDB" id="A0A938WSG6"/>
<keyword evidence="1" id="KW-0812">Transmembrane</keyword>
<dbReference type="RefSeq" id="WP_205103471.1">
    <property type="nucleotide sequence ID" value="NZ_JACJJG010000008.1"/>
</dbReference>
<keyword evidence="1" id="KW-0472">Membrane</keyword>